<comment type="caution">
    <text evidence="3">The sequence shown here is derived from an EMBL/GenBank/DDBJ whole genome shotgun (WGS) entry which is preliminary data.</text>
</comment>
<proteinExistence type="predicted"/>
<accession>A0A7W8KJ91</accession>
<organism evidence="3 4">
    <name type="scientific">Deinococcus metalli</name>
    <dbReference type="NCBI Taxonomy" id="1141878"/>
    <lineage>
        <taxon>Bacteria</taxon>
        <taxon>Thermotogati</taxon>
        <taxon>Deinococcota</taxon>
        <taxon>Deinococci</taxon>
        <taxon>Deinococcales</taxon>
        <taxon>Deinococcaceae</taxon>
        <taxon>Deinococcus</taxon>
    </lineage>
</organism>
<reference evidence="2" key="4">
    <citation type="submission" date="2024-05" db="EMBL/GenBank/DDBJ databases">
        <authorList>
            <person name="Sun Q."/>
            <person name="Zhou Y."/>
        </authorList>
    </citation>
    <scope>NUCLEOTIDE SEQUENCE</scope>
    <source>
        <strain evidence="2">CGMCC 1.18437</strain>
    </source>
</reference>
<protein>
    <submittedName>
        <fullName evidence="3">Uncharacterized protein</fullName>
    </submittedName>
</protein>
<feature type="compositionally biased region" description="Polar residues" evidence="1">
    <location>
        <begin position="1"/>
        <end position="19"/>
    </location>
</feature>
<keyword evidence="5" id="KW-1185">Reference proteome</keyword>
<evidence type="ECO:0000313" key="4">
    <source>
        <dbReference type="Proteomes" id="UP000539473"/>
    </source>
</evidence>
<feature type="region of interest" description="Disordered" evidence="1">
    <location>
        <begin position="1"/>
        <end position="20"/>
    </location>
</feature>
<dbReference type="AlphaFoldDB" id="A0A7W8KJ91"/>
<gene>
    <name evidence="2" type="ORF">GCM10017781_46400</name>
    <name evidence="3" type="ORF">HNQ07_004724</name>
</gene>
<evidence type="ECO:0000256" key="1">
    <source>
        <dbReference type="SAM" id="MobiDB-lite"/>
    </source>
</evidence>
<dbReference type="RefSeq" id="WP_184116335.1">
    <property type="nucleotide sequence ID" value="NZ_BNAJ01000024.1"/>
</dbReference>
<name>A0A7W8KJ91_9DEIO</name>
<evidence type="ECO:0000313" key="2">
    <source>
        <dbReference type="EMBL" id="GHF65434.1"/>
    </source>
</evidence>
<evidence type="ECO:0000313" key="5">
    <source>
        <dbReference type="Proteomes" id="UP000619376"/>
    </source>
</evidence>
<evidence type="ECO:0000313" key="3">
    <source>
        <dbReference type="EMBL" id="MBB5379209.1"/>
    </source>
</evidence>
<reference evidence="3 4" key="3">
    <citation type="submission" date="2020-08" db="EMBL/GenBank/DDBJ databases">
        <title>Genomic Encyclopedia of Type Strains, Phase IV (KMG-IV): sequencing the most valuable type-strain genomes for metagenomic binning, comparative biology and taxonomic classification.</title>
        <authorList>
            <person name="Goeker M."/>
        </authorList>
    </citation>
    <scope>NUCLEOTIDE SEQUENCE [LARGE SCALE GENOMIC DNA]</scope>
    <source>
        <strain evidence="3 4">DSM 27521</strain>
    </source>
</reference>
<reference evidence="2" key="1">
    <citation type="journal article" date="2014" name="Int. J. Syst. Evol. Microbiol.">
        <title>Complete genome of a new Firmicutes species belonging to the dominant human colonic microbiota ('Ruminococcus bicirculans') reveals two chromosomes and a selective capacity to utilize plant glucans.</title>
        <authorList>
            <consortium name="NISC Comparative Sequencing Program"/>
            <person name="Wegmann U."/>
            <person name="Louis P."/>
            <person name="Goesmann A."/>
            <person name="Henrissat B."/>
            <person name="Duncan S.H."/>
            <person name="Flint H.J."/>
        </authorList>
    </citation>
    <scope>NUCLEOTIDE SEQUENCE</scope>
    <source>
        <strain evidence="2">CGMCC 1.18437</strain>
    </source>
</reference>
<dbReference type="Proteomes" id="UP000619376">
    <property type="component" value="Unassembled WGS sequence"/>
</dbReference>
<dbReference type="EMBL" id="JACHFK010000024">
    <property type="protein sequence ID" value="MBB5379209.1"/>
    <property type="molecule type" value="Genomic_DNA"/>
</dbReference>
<dbReference type="Proteomes" id="UP000539473">
    <property type="component" value="Unassembled WGS sequence"/>
</dbReference>
<sequence>MTSNKLNSTANIPSITNSTDPRDAQLLARVQALLAGHLPPGVTLERSEVNAGVAATAGGYLYLRFVVPTGAPVEFWAHWGPRDHVGDKSGQVSVKAPGSGTTA</sequence>
<reference evidence="5" key="2">
    <citation type="journal article" date="2019" name="Int. J. Syst. Evol. Microbiol.">
        <title>The Global Catalogue of Microorganisms (GCM) 10K type strain sequencing project: providing services to taxonomists for standard genome sequencing and annotation.</title>
        <authorList>
            <consortium name="The Broad Institute Genomics Platform"/>
            <consortium name="The Broad Institute Genome Sequencing Center for Infectious Disease"/>
            <person name="Wu L."/>
            <person name="Ma J."/>
        </authorList>
    </citation>
    <scope>NUCLEOTIDE SEQUENCE [LARGE SCALE GENOMIC DNA]</scope>
    <source>
        <strain evidence="5">CGMCC 1.18437</strain>
    </source>
</reference>
<dbReference type="EMBL" id="BNAJ01000024">
    <property type="protein sequence ID" value="GHF65434.1"/>
    <property type="molecule type" value="Genomic_DNA"/>
</dbReference>